<dbReference type="EMBL" id="JACHFD010000020">
    <property type="protein sequence ID" value="MBB5353120.1"/>
    <property type="molecule type" value="Genomic_DNA"/>
</dbReference>
<proteinExistence type="predicted"/>
<evidence type="ECO:0000313" key="7">
    <source>
        <dbReference type="EMBL" id="MBB5353120.1"/>
    </source>
</evidence>
<accession>A0A840VH08</accession>
<dbReference type="Pfam" id="PF07589">
    <property type="entry name" value="PEP-CTERM"/>
    <property type="match status" value="1"/>
</dbReference>
<dbReference type="RefSeq" id="WP_184020708.1">
    <property type="nucleotide sequence ID" value="NZ_JACHFD010000020.1"/>
</dbReference>
<comment type="subcellular location">
    <subcellularLocation>
        <location evidence="1">Secreted</location>
    </subcellularLocation>
</comment>
<reference evidence="7 8" key="1">
    <citation type="submission" date="2020-08" db="EMBL/GenBank/DDBJ databases">
        <title>Genomic Encyclopedia of Type Strains, Phase IV (KMG-IV): sequencing the most valuable type-strain genomes for metagenomic binning, comparative biology and taxonomic classification.</title>
        <authorList>
            <person name="Goeker M."/>
        </authorList>
    </citation>
    <scope>NUCLEOTIDE SEQUENCE [LARGE SCALE GENOMIC DNA]</scope>
    <source>
        <strain evidence="7 8">YC6886</strain>
    </source>
</reference>
<dbReference type="InterPro" id="IPR013424">
    <property type="entry name" value="Ice-binding_C"/>
</dbReference>
<dbReference type="AlphaFoldDB" id="A0A840VH08"/>
<dbReference type="InterPro" id="IPR055372">
    <property type="entry name" value="CBM96"/>
</dbReference>
<comment type="caution">
    <text evidence="7">The sequence shown here is derived from an EMBL/GenBank/DDBJ whole genome shotgun (WGS) entry which is preliminary data.</text>
</comment>
<keyword evidence="8" id="KW-1185">Reference proteome</keyword>
<feature type="signal peptide" evidence="4">
    <location>
        <begin position="1"/>
        <end position="25"/>
    </location>
</feature>
<protein>
    <recommendedName>
        <fullName evidence="9">PEP-CTERM protein-sorting domain-containing protein</fullName>
    </recommendedName>
</protein>
<gene>
    <name evidence="7" type="ORF">HNR46_003373</name>
</gene>
<keyword evidence="3 4" id="KW-0732">Signal</keyword>
<evidence type="ECO:0008006" key="9">
    <source>
        <dbReference type="Google" id="ProtNLM"/>
    </source>
</evidence>
<evidence type="ECO:0000313" key="8">
    <source>
        <dbReference type="Proteomes" id="UP000557717"/>
    </source>
</evidence>
<keyword evidence="2" id="KW-0964">Secreted</keyword>
<feature type="chain" id="PRO_5032327951" description="PEP-CTERM protein-sorting domain-containing protein" evidence="4">
    <location>
        <begin position="26"/>
        <end position="256"/>
    </location>
</feature>
<sequence length="256" mass="27123">MNLRILLLPLIIAPLSAATSLQVTAVADATIYHRDGTYAYNSTNYGTATTIDAAQYGGGIWSMSYIRFDLSSIPAGATITTATFQITQTGSNNVAGFPVSRSDTWTTGRFGSYGLLDVAGNTSQTWGETAITGDSIGSEVVSGLNPQLDTTTRTIDFNSDTESKIDAVISVTGTNLISFLQNRVDASTDTGFATLIVDYMEDATSSARGFTFVSRDDTSSGLLIPTLTVEYELVPEPSAALLGGLGALGLLRRRRR</sequence>
<evidence type="ECO:0000256" key="4">
    <source>
        <dbReference type="SAM" id="SignalP"/>
    </source>
</evidence>
<organism evidence="7 8">
    <name type="scientific">Haloferula luteola</name>
    <dbReference type="NCBI Taxonomy" id="595692"/>
    <lineage>
        <taxon>Bacteria</taxon>
        <taxon>Pseudomonadati</taxon>
        <taxon>Verrucomicrobiota</taxon>
        <taxon>Verrucomicrobiia</taxon>
        <taxon>Verrucomicrobiales</taxon>
        <taxon>Verrucomicrobiaceae</taxon>
        <taxon>Haloferula</taxon>
    </lineage>
</organism>
<evidence type="ECO:0000259" key="5">
    <source>
        <dbReference type="Pfam" id="PF07589"/>
    </source>
</evidence>
<dbReference type="Pfam" id="PF24517">
    <property type="entry name" value="CBM96"/>
    <property type="match status" value="1"/>
</dbReference>
<name>A0A840VH08_9BACT</name>
<evidence type="ECO:0000259" key="6">
    <source>
        <dbReference type="Pfam" id="PF24517"/>
    </source>
</evidence>
<dbReference type="Proteomes" id="UP000557717">
    <property type="component" value="Unassembled WGS sequence"/>
</dbReference>
<evidence type="ECO:0000256" key="1">
    <source>
        <dbReference type="ARBA" id="ARBA00004613"/>
    </source>
</evidence>
<feature type="domain" description="Ice-binding protein C-terminal" evidence="5">
    <location>
        <begin position="234"/>
        <end position="255"/>
    </location>
</feature>
<evidence type="ECO:0000256" key="3">
    <source>
        <dbReference type="ARBA" id="ARBA00022729"/>
    </source>
</evidence>
<feature type="domain" description="Carbohydrate-binding module family 96" evidence="6">
    <location>
        <begin position="22"/>
        <end position="96"/>
    </location>
</feature>
<evidence type="ECO:0000256" key="2">
    <source>
        <dbReference type="ARBA" id="ARBA00022525"/>
    </source>
</evidence>
<dbReference type="GO" id="GO:0005576">
    <property type="term" value="C:extracellular region"/>
    <property type="evidence" value="ECO:0007669"/>
    <property type="project" value="UniProtKB-SubCell"/>
</dbReference>